<dbReference type="InterPro" id="IPR009057">
    <property type="entry name" value="Homeodomain-like_sf"/>
</dbReference>
<name>A0A4R5DFH6_9BACT</name>
<dbReference type="PROSITE" id="PS50977">
    <property type="entry name" value="HTH_TETR_2"/>
    <property type="match status" value="1"/>
</dbReference>
<dbReference type="PANTHER" id="PTHR47506:SF3">
    <property type="entry name" value="HTH-TYPE TRANSCRIPTIONAL REGULATOR LMRA"/>
    <property type="match status" value="1"/>
</dbReference>
<sequence length="195" mass="21591">MKKAEKTKQFIIEKSAPVFNVKGIAATAMSDVMEATKLAKGSLYVHFENKEELSACVVDYCLKTLADKAALSTNIQQTARAKLFAFIDFFSNPLDSPIFGGCPMINFGMEADDTNPVIRKKVNRMIESVQENITAMIEEGKSAGEFETEWDSEEFAVKTFAMLEGGIMISKVSGNKDKMKVIARILKNEIEAQVL</sequence>
<dbReference type="InterPro" id="IPR011075">
    <property type="entry name" value="TetR_C"/>
</dbReference>
<dbReference type="InterPro" id="IPR001647">
    <property type="entry name" value="HTH_TetR"/>
</dbReference>
<dbReference type="Proteomes" id="UP000294850">
    <property type="component" value="Unassembled WGS sequence"/>
</dbReference>
<dbReference type="Pfam" id="PF00440">
    <property type="entry name" value="TetR_N"/>
    <property type="match status" value="1"/>
</dbReference>
<dbReference type="InterPro" id="IPR036271">
    <property type="entry name" value="Tet_transcr_reg_TetR-rel_C_sf"/>
</dbReference>
<evidence type="ECO:0000313" key="7">
    <source>
        <dbReference type="Proteomes" id="UP000294850"/>
    </source>
</evidence>
<reference evidence="6 7" key="1">
    <citation type="submission" date="2019-03" db="EMBL/GenBank/DDBJ databases">
        <title>Dyadobacter AR-3-6 sp. nov., isolated from arctic soil.</title>
        <authorList>
            <person name="Chaudhary D.K."/>
        </authorList>
    </citation>
    <scope>NUCLEOTIDE SEQUENCE [LARGE SCALE GENOMIC DNA]</scope>
    <source>
        <strain evidence="6 7">AR-3-6</strain>
    </source>
</reference>
<evidence type="ECO:0000256" key="1">
    <source>
        <dbReference type="ARBA" id="ARBA00023015"/>
    </source>
</evidence>
<dbReference type="AlphaFoldDB" id="A0A4R5DFH6"/>
<feature type="domain" description="HTH tetR-type" evidence="5">
    <location>
        <begin position="5"/>
        <end position="65"/>
    </location>
</feature>
<dbReference type="OrthoDB" id="9798857at2"/>
<dbReference type="PANTHER" id="PTHR47506">
    <property type="entry name" value="TRANSCRIPTIONAL REGULATORY PROTEIN"/>
    <property type="match status" value="1"/>
</dbReference>
<dbReference type="GO" id="GO:0003677">
    <property type="term" value="F:DNA binding"/>
    <property type="evidence" value="ECO:0007669"/>
    <property type="project" value="UniProtKB-UniRule"/>
</dbReference>
<keyword evidence="1" id="KW-0805">Transcription regulation</keyword>
<dbReference type="SUPFAM" id="SSF46689">
    <property type="entry name" value="Homeodomain-like"/>
    <property type="match status" value="1"/>
</dbReference>
<dbReference type="Gene3D" id="1.10.357.10">
    <property type="entry name" value="Tetracycline Repressor, domain 2"/>
    <property type="match status" value="1"/>
</dbReference>
<dbReference type="EMBL" id="SMFL01000015">
    <property type="protein sequence ID" value="TDE10514.1"/>
    <property type="molecule type" value="Genomic_DNA"/>
</dbReference>
<evidence type="ECO:0000256" key="4">
    <source>
        <dbReference type="PROSITE-ProRule" id="PRU00335"/>
    </source>
</evidence>
<evidence type="ECO:0000256" key="2">
    <source>
        <dbReference type="ARBA" id="ARBA00023125"/>
    </source>
</evidence>
<comment type="caution">
    <text evidence="6">The sequence shown here is derived from an EMBL/GenBank/DDBJ whole genome shotgun (WGS) entry which is preliminary data.</text>
</comment>
<feature type="DNA-binding region" description="H-T-H motif" evidence="4">
    <location>
        <begin position="28"/>
        <end position="47"/>
    </location>
</feature>
<dbReference type="Pfam" id="PF16925">
    <property type="entry name" value="TetR_C_13"/>
    <property type="match status" value="1"/>
</dbReference>
<accession>A0A4R5DFH6</accession>
<dbReference type="SUPFAM" id="SSF48498">
    <property type="entry name" value="Tetracyclin repressor-like, C-terminal domain"/>
    <property type="match status" value="1"/>
</dbReference>
<evidence type="ECO:0000313" key="6">
    <source>
        <dbReference type="EMBL" id="TDE10514.1"/>
    </source>
</evidence>
<evidence type="ECO:0000259" key="5">
    <source>
        <dbReference type="PROSITE" id="PS50977"/>
    </source>
</evidence>
<keyword evidence="3" id="KW-0804">Transcription</keyword>
<keyword evidence="7" id="KW-1185">Reference proteome</keyword>
<proteinExistence type="predicted"/>
<dbReference type="RefSeq" id="WP_131961636.1">
    <property type="nucleotide sequence ID" value="NZ_SMFL01000015.1"/>
</dbReference>
<organism evidence="6 7">
    <name type="scientific">Dyadobacter psychrotolerans</name>
    <dbReference type="NCBI Taxonomy" id="2541721"/>
    <lineage>
        <taxon>Bacteria</taxon>
        <taxon>Pseudomonadati</taxon>
        <taxon>Bacteroidota</taxon>
        <taxon>Cytophagia</taxon>
        <taxon>Cytophagales</taxon>
        <taxon>Spirosomataceae</taxon>
        <taxon>Dyadobacter</taxon>
    </lineage>
</organism>
<dbReference type="PRINTS" id="PR00455">
    <property type="entry name" value="HTHTETR"/>
</dbReference>
<evidence type="ECO:0000256" key="3">
    <source>
        <dbReference type="ARBA" id="ARBA00023163"/>
    </source>
</evidence>
<gene>
    <name evidence="6" type="ORF">E0F88_27925</name>
</gene>
<keyword evidence="2 4" id="KW-0238">DNA-binding</keyword>
<protein>
    <submittedName>
        <fullName evidence="6">TetR/AcrR family transcriptional regulator</fullName>
    </submittedName>
</protein>